<protein>
    <recommendedName>
        <fullName evidence="3">N-acetyltransferase</fullName>
    </recommendedName>
</protein>
<name>A0A6F8Y8H4_9ACTN</name>
<dbReference type="Gene3D" id="3.40.630.30">
    <property type="match status" value="1"/>
</dbReference>
<proteinExistence type="predicted"/>
<evidence type="ECO:0000313" key="1">
    <source>
        <dbReference type="EMBL" id="BCB82360.1"/>
    </source>
</evidence>
<evidence type="ECO:0008006" key="3">
    <source>
        <dbReference type="Google" id="ProtNLM"/>
    </source>
</evidence>
<sequence>MITASQGGQVPPYDIGVHLQIATVAERPEWGQMLGQLDGLWPEFMSHDPTGGLYFGYHLTAYPEYVLIAVDPATGQPAAKAHSVPITWEDDPADGMPDGGWDWVIRTSAYDRLSGNTPTIVSAIEIFIRPDLRGGGLSGRMLEAMRANAARLGFSDLVAPVRPSGKHRHPDVPIEEYVTWIRDDGLPYDPWLRVHVRAGGQIINVAHSSMVIPGQLARWRQWTGLPFDKTGPVRVPEALNPVHCDVDQDIAVYVEPNVWVHHRIG</sequence>
<dbReference type="KEGG" id="pfla:Pflav_087700"/>
<dbReference type="AlphaFoldDB" id="A0A6F8Y8H4"/>
<reference evidence="1 2" key="2">
    <citation type="submission" date="2020-03" db="EMBL/GenBank/DDBJ databases">
        <authorList>
            <person name="Ichikawa N."/>
            <person name="Kimura A."/>
            <person name="Kitahashi Y."/>
            <person name="Uohara A."/>
        </authorList>
    </citation>
    <scope>NUCLEOTIDE SEQUENCE [LARGE SCALE GENOMIC DNA]</scope>
    <source>
        <strain evidence="1 2">NBRC 107702</strain>
    </source>
</reference>
<accession>A0A6F8Y8H4</accession>
<keyword evidence="2" id="KW-1185">Reference proteome</keyword>
<dbReference type="SUPFAM" id="SSF55729">
    <property type="entry name" value="Acyl-CoA N-acyltransferases (Nat)"/>
    <property type="match status" value="1"/>
</dbReference>
<organism evidence="1 2">
    <name type="scientific">Phytohabitans flavus</name>
    <dbReference type="NCBI Taxonomy" id="1076124"/>
    <lineage>
        <taxon>Bacteria</taxon>
        <taxon>Bacillati</taxon>
        <taxon>Actinomycetota</taxon>
        <taxon>Actinomycetes</taxon>
        <taxon>Micromonosporales</taxon>
        <taxon>Micromonosporaceae</taxon>
    </lineage>
</organism>
<dbReference type="InterPro" id="IPR016181">
    <property type="entry name" value="Acyl_CoA_acyltransferase"/>
</dbReference>
<dbReference type="EMBL" id="AP022870">
    <property type="protein sequence ID" value="BCB82360.1"/>
    <property type="molecule type" value="Genomic_DNA"/>
</dbReference>
<dbReference type="Proteomes" id="UP000502508">
    <property type="component" value="Chromosome"/>
</dbReference>
<reference evidence="1 2" key="1">
    <citation type="submission" date="2020-03" db="EMBL/GenBank/DDBJ databases">
        <title>Whole genome shotgun sequence of Phytohabitans flavus NBRC 107702.</title>
        <authorList>
            <person name="Komaki H."/>
            <person name="Tamura T."/>
        </authorList>
    </citation>
    <scope>NUCLEOTIDE SEQUENCE [LARGE SCALE GENOMIC DNA]</scope>
    <source>
        <strain evidence="1 2">NBRC 107702</strain>
    </source>
</reference>
<evidence type="ECO:0000313" key="2">
    <source>
        <dbReference type="Proteomes" id="UP000502508"/>
    </source>
</evidence>
<gene>
    <name evidence="1" type="ORF">Pflav_087700</name>
</gene>